<feature type="compositionally biased region" description="Basic and acidic residues" evidence="1">
    <location>
        <begin position="137"/>
        <end position="147"/>
    </location>
</feature>
<evidence type="ECO:0000313" key="3">
    <source>
        <dbReference type="Proteomes" id="UP001187315"/>
    </source>
</evidence>
<dbReference type="PANTHER" id="PTHR35345">
    <property type="entry name" value="TELOMERE REPEATS-BINDING BOUQUET FORMATION PROTEIN 2"/>
    <property type="match status" value="1"/>
</dbReference>
<evidence type="ECO:0000313" key="2">
    <source>
        <dbReference type="EMBL" id="KAK2819902.1"/>
    </source>
</evidence>
<dbReference type="EMBL" id="JAVHJS010000023">
    <property type="protein sequence ID" value="KAK2819902.1"/>
    <property type="molecule type" value="Genomic_DNA"/>
</dbReference>
<keyword evidence="3" id="KW-1185">Reference proteome</keyword>
<feature type="region of interest" description="Disordered" evidence="1">
    <location>
        <begin position="116"/>
        <end position="157"/>
    </location>
</feature>
<dbReference type="AlphaFoldDB" id="A0AA88LKP9"/>
<proteinExistence type="predicted"/>
<feature type="region of interest" description="Disordered" evidence="1">
    <location>
        <begin position="195"/>
        <end position="216"/>
    </location>
</feature>
<accession>A0AA88LKP9</accession>
<feature type="compositionally biased region" description="Polar residues" evidence="1">
    <location>
        <begin position="125"/>
        <end position="136"/>
    </location>
</feature>
<name>A0AA88LKP9_TACVA</name>
<organism evidence="2 3">
    <name type="scientific">Tachysurus vachellii</name>
    <name type="common">Darkbarbel catfish</name>
    <name type="synonym">Pelteobagrus vachellii</name>
    <dbReference type="NCBI Taxonomy" id="175792"/>
    <lineage>
        <taxon>Eukaryota</taxon>
        <taxon>Metazoa</taxon>
        <taxon>Chordata</taxon>
        <taxon>Craniata</taxon>
        <taxon>Vertebrata</taxon>
        <taxon>Euteleostomi</taxon>
        <taxon>Actinopterygii</taxon>
        <taxon>Neopterygii</taxon>
        <taxon>Teleostei</taxon>
        <taxon>Ostariophysi</taxon>
        <taxon>Siluriformes</taxon>
        <taxon>Bagridae</taxon>
        <taxon>Tachysurus</taxon>
    </lineage>
</organism>
<protein>
    <recommendedName>
        <fullName evidence="4">Telomere repeats-binding bouquet formation protein 2</fullName>
    </recommendedName>
</protein>
<comment type="caution">
    <text evidence="2">The sequence shown here is derived from an EMBL/GenBank/DDBJ whole genome shotgun (WGS) entry which is preliminary data.</text>
</comment>
<gene>
    <name evidence="2" type="ORF">Q7C36_021548</name>
</gene>
<evidence type="ECO:0008006" key="4">
    <source>
        <dbReference type="Google" id="ProtNLM"/>
    </source>
</evidence>
<dbReference type="GO" id="GO:0005637">
    <property type="term" value="C:nuclear inner membrane"/>
    <property type="evidence" value="ECO:0007669"/>
    <property type="project" value="TreeGrafter"/>
</dbReference>
<dbReference type="GO" id="GO:0070197">
    <property type="term" value="P:meiotic attachment of telomere to nuclear envelope"/>
    <property type="evidence" value="ECO:0007669"/>
    <property type="project" value="TreeGrafter"/>
</dbReference>
<dbReference type="InterPro" id="IPR028065">
    <property type="entry name" value="TERB2"/>
</dbReference>
<sequence length="216" mass="24758">MFKNKTAWFSDSVKTDIRCFWVSQGGVITDWKSADYLFSEDASCPDTNRIHVSVEYVTDRATVFHSAYLSTCQMRQSTKSVPLGHYLLPPVSVQREVKAQIGRFIWEQDEMLGVTAPHGSRRSEQVTYIQTDAKGSQTEKGKKRQENRTNTSPSRHESVCCKAQLYPVNNMLSGYVHIDQLKKFSGELHDFLPSRSGYSVSRPHSRRVPYRYKEGH</sequence>
<evidence type="ECO:0000256" key="1">
    <source>
        <dbReference type="SAM" id="MobiDB-lite"/>
    </source>
</evidence>
<reference evidence="2" key="1">
    <citation type="submission" date="2023-08" db="EMBL/GenBank/DDBJ databases">
        <title>Pelteobagrus vachellii genome.</title>
        <authorList>
            <person name="Liu H."/>
        </authorList>
    </citation>
    <scope>NUCLEOTIDE SEQUENCE</scope>
    <source>
        <strain evidence="2">PRFRI_2022a</strain>
        <tissue evidence="2">Muscle</tissue>
    </source>
</reference>
<dbReference type="GO" id="GO:0007129">
    <property type="term" value="P:homologous chromosome pairing at meiosis"/>
    <property type="evidence" value="ECO:0007669"/>
    <property type="project" value="TreeGrafter"/>
</dbReference>
<dbReference type="Proteomes" id="UP001187315">
    <property type="component" value="Unassembled WGS sequence"/>
</dbReference>
<dbReference type="Pfam" id="PF15101">
    <property type="entry name" value="TERB2"/>
    <property type="match status" value="1"/>
</dbReference>
<dbReference type="PANTHER" id="PTHR35345:SF1">
    <property type="entry name" value="TELOMERE REPEATS-BINDING BOUQUET FORMATION PROTEIN 2"/>
    <property type="match status" value="1"/>
</dbReference>